<dbReference type="RefSeq" id="XP_026619113.1">
    <property type="nucleotide sequence ID" value="XM_026763312.1"/>
</dbReference>
<proteinExistence type="predicted"/>
<name>A0A397HZ54_ASPTH</name>
<sequence>MVPAPSPDPHSVVETLRQTALKNSSAPPPQLSLPSRSRTVSNETQSYSEAAIELTGARNDINQLDQRVERFEQGARAALTSLSSRLGAVEEDLEELKSQFNDFRKEVRTEFDGFRAEFDGFRSGLANNTAIQINGLRKWLDDPLQPVSAPVQVGDSQAFKVASEFPRSVKEFWQLGLDKSALTRLARHYGVTGWERWQRSTSEDTDVTEYDELEDAVAAHSERCLRILAATWGLHYSELERPRPKRKAEVESDTEARRVRPKNELEDEALESVISQDERGNIFCQELVRQVRPRQRLTSEIPFREVLERYPLPPGHHRMSFETASIRWRLSSSSKKSRGTARSNPS</sequence>
<evidence type="ECO:0000313" key="4">
    <source>
        <dbReference type="Proteomes" id="UP000215305"/>
    </source>
</evidence>
<organism evidence="3 4">
    <name type="scientific">Aspergillus thermomutatus</name>
    <name type="common">Neosartorya pseudofischeri</name>
    <dbReference type="NCBI Taxonomy" id="41047"/>
    <lineage>
        <taxon>Eukaryota</taxon>
        <taxon>Fungi</taxon>
        <taxon>Dikarya</taxon>
        <taxon>Ascomycota</taxon>
        <taxon>Pezizomycotina</taxon>
        <taxon>Eurotiomycetes</taxon>
        <taxon>Eurotiomycetidae</taxon>
        <taxon>Eurotiales</taxon>
        <taxon>Aspergillaceae</taxon>
        <taxon>Aspergillus</taxon>
        <taxon>Aspergillus subgen. Fumigati</taxon>
    </lineage>
</organism>
<reference evidence="3" key="1">
    <citation type="submission" date="2018-08" db="EMBL/GenBank/DDBJ databases">
        <title>Draft genome sequence of azole-resistant Aspergillus thermomutatus (Neosartorya pseudofischeri) strain HMR AF 39, isolated from a human nasal aspirate.</title>
        <authorList>
            <person name="Parent-Michaud M."/>
            <person name="Dufresne P.J."/>
            <person name="Fournier E."/>
            <person name="Martineau C."/>
            <person name="Moreira S."/>
            <person name="Perkins V."/>
            <person name="De Repentigny L."/>
            <person name="Dufresne S.F."/>
        </authorList>
    </citation>
    <scope>NUCLEOTIDE SEQUENCE [LARGE SCALE GENOMIC DNA]</scope>
    <source>
        <strain evidence="3">HMR AF 39</strain>
    </source>
</reference>
<feature type="region of interest" description="Disordered" evidence="2">
    <location>
        <begin position="19"/>
        <end position="46"/>
    </location>
</feature>
<evidence type="ECO:0000313" key="3">
    <source>
        <dbReference type="EMBL" id="RHZ68579.1"/>
    </source>
</evidence>
<dbReference type="Gene3D" id="1.20.58.130">
    <property type="match status" value="1"/>
</dbReference>
<protein>
    <submittedName>
        <fullName evidence="3">Uncharacterized protein</fullName>
    </submittedName>
</protein>
<dbReference type="VEuPathDB" id="FungiDB:CDV56_109693"/>
<evidence type="ECO:0000256" key="1">
    <source>
        <dbReference type="SAM" id="Coils"/>
    </source>
</evidence>
<keyword evidence="1" id="KW-0175">Coiled coil</keyword>
<dbReference type="GeneID" id="38131667"/>
<gene>
    <name evidence="3" type="ORF">CDV56_109693</name>
</gene>
<evidence type="ECO:0000256" key="2">
    <source>
        <dbReference type="SAM" id="MobiDB-lite"/>
    </source>
</evidence>
<feature type="coiled-coil region" evidence="1">
    <location>
        <begin position="47"/>
        <end position="106"/>
    </location>
</feature>
<accession>A0A397HZ54</accession>
<dbReference type="Proteomes" id="UP000215305">
    <property type="component" value="Unassembled WGS sequence"/>
</dbReference>
<dbReference type="OrthoDB" id="4188466at2759"/>
<dbReference type="STRING" id="41047.A0A397HZ54"/>
<comment type="caution">
    <text evidence="3">The sequence shown here is derived from an EMBL/GenBank/DDBJ whole genome shotgun (WGS) entry which is preliminary data.</text>
</comment>
<keyword evidence="4" id="KW-1185">Reference proteome</keyword>
<dbReference type="EMBL" id="NKHU02000001">
    <property type="protein sequence ID" value="RHZ68579.1"/>
    <property type="molecule type" value="Genomic_DNA"/>
</dbReference>
<dbReference type="AlphaFoldDB" id="A0A397HZ54"/>